<feature type="compositionally biased region" description="Pro residues" evidence="5">
    <location>
        <begin position="177"/>
        <end position="186"/>
    </location>
</feature>
<evidence type="ECO:0000313" key="7">
    <source>
        <dbReference type="EMBL" id="KAK7696023.1"/>
    </source>
</evidence>
<dbReference type="GO" id="GO:0008289">
    <property type="term" value="F:lipid binding"/>
    <property type="evidence" value="ECO:0007669"/>
    <property type="project" value="TreeGrafter"/>
</dbReference>
<dbReference type="PRINTS" id="PR00499">
    <property type="entry name" value="P67PHOX"/>
</dbReference>
<feature type="region of interest" description="Disordered" evidence="5">
    <location>
        <begin position="58"/>
        <end position="238"/>
    </location>
</feature>
<protein>
    <recommendedName>
        <fullName evidence="6">SH3 domain-containing protein</fullName>
    </recommendedName>
</protein>
<evidence type="ECO:0000259" key="6">
    <source>
        <dbReference type="PROSITE" id="PS50002"/>
    </source>
</evidence>
<keyword evidence="8" id="KW-1185">Reference proteome</keyword>
<comment type="caution">
    <text evidence="7">The sequence shown here is derived from an EMBL/GenBank/DDBJ whole genome shotgun (WGS) entry which is preliminary data.</text>
</comment>
<dbReference type="GO" id="GO:0006897">
    <property type="term" value="P:endocytosis"/>
    <property type="evidence" value="ECO:0007669"/>
    <property type="project" value="InterPro"/>
</dbReference>
<evidence type="ECO:0000256" key="2">
    <source>
        <dbReference type="ARBA" id="ARBA00022443"/>
    </source>
</evidence>
<organism evidence="7 8">
    <name type="scientific">Cerrena zonata</name>
    <dbReference type="NCBI Taxonomy" id="2478898"/>
    <lineage>
        <taxon>Eukaryota</taxon>
        <taxon>Fungi</taxon>
        <taxon>Dikarya</taxon>
        <taxon>Basidiomycota</taxon>
        <taxon>Agaricomycotina</taxon>
        <taxon>Agaricomycetes</taxon>
        <taxon>Polyporales</taxon>
        <taxon>Cerrenaceae</taxon>
        <taxon>Cerrena</taxon>
    </lineage>
</organism>
<evidence type="ECO:0000313" key="8">
    <source>
        <dbReference type="Proteomes" id="UP001385951"/>
    </source>
</evidence>
<dbReference type="CDD" id="cd00174">
    <property type="entry name" value="SH3"/>
    <property type="match status" value="1"/>
</dbReference>
<evidence type="ECO:0000256" key="5">
    <source>
        <dbReference type="SAM" id="MobiDB-lite"/>
    </source>
</evidence>
<evidence type="ECO:0000256" key="1">
    <source>
        <dbReference type="ARBA" id="ARBA00004496"/>
    </source>
</evidence>
<feature type="compositionally biased region" description="Polar residues" evidence="5">
    <location>
        <begin position="75"/>
        <end position="85"/>
    </location>
</feature>
<evidence type="ECO:0000256" key="4">
    <source>
        <dbReference type="PROSITE-ProRule" id="PRU00192"/>
    </source>
</evidence>
<dbReference type="GO" id="GO:0051666">
    <property type="term" value="P:actin cortical patch localization"/>
    <property type="evidence" value="ECO:0007669"/>
    <property type="project" value="InterPro"/>
</dbReference>
<feature type="compositionally biased region" description="Pro residues" evidence="5">
    <location>
        <begin position="220"/>
        <end position="229"/>
    </location>
</feature>
<sequence length="291" mass="30716">MSFTASDKEAFFALLDEYFAARPNLVLSDKPQETVNIPSAASIGRSLNNAAAGVQRSFSSATASDDTPRWKRPSAASNESSQSDLPSAAGRVAAAAAAFKFSPGQPSAPRAPPRPSPGESPEPEQNVSHLRTGSRDEPASGHLVSHKKFGDVDMSSGKNMFMSLRSSTANKGVTPPAAVPDPPPAFAPRKNTFGPPPVRHVSATSPPASRSSSAVDTPASPSPPPPPARPKQEPAGEWAEALYDYTSDDPGDLPLQENDRVLVVEKPSDDWWMGEIDGRRGLIPAAYVKLL</sequence>
<evidence type="ECO:0000256" key="3">
    <source>
        <dbReference type="ARBA" id="ARBA00022490"/>
    </source>
</evidence>
<feature type="compositionally biased region" description="Low complexity" evidence="5">
    <location>
        <begin position="88"/>
        <end position="108"/>
    </location>
</feature>
<dbReference type="Gene3D" id="2.30.30.40">
    <property type="entry name" value="SH3 Domains"/>
    <property type="match status" value="1"/>
</dbReference>
<dbReference type="GO" id="GO:0015629">
    <property type="term" value="C:actin cytoskeleton"/>
    <property type="evidence" value="ECO:0007669"/>
    <property type="project" value="TreeGrafter"/>
</dbReference>
<feature type="compositionally biased region" description="Low complexity" evidence="5">
    <location>
        <begin position="202"/>
        <end position="219"/>
    </location>
</feature>
<name>A0AAW0GRL1_9APHY</name>
<feature type="domain" description="SH3" evidence="6">
    <location>
        <begin position="234"/>
        <end position="291"/>
    </location>
</feature>
<dbReference type="InterPro" id="IPR001452">
    <property type="entry name" value="SH3_domain"/>
</dbReference>
<dbReference type="SMART" id="SM00326">
    <property type="entry name" value="SH3"/>
    <property type="match status" value="1"/>
</dbReference>
<keyword evidence="3" id="KW-0963">Cytoplasm</keyword>
<dbReference type="GO" id="GO:0097320">
    <property type="term" value="P:plasma membrane tubulation"/>
    <property type="evidence" value="ECO:0007669"/>
    <property type="project" value="TreeGrafter"/>
</dbReference>
<dbReference type="AlphaFoldDB" id="A0AAW0GRL1"/>
<dbReference type="PROSITE" id="PS50002">
    <property type="entry name" value="SH3"/>
    <property type="match status" value="1"/>
</dbReference>
<keyword evidence="2 4" id="KW-0728">SH3 domain</keyword>
<dbReference type="EMBL" id="JASBNA010000001">
    <property type="protein sequence ID" value="KAK7696023.1"/>
    <property type="molecule type" value="Genomic_DNA"/>
</dbReference>
<dbReference type="Proteomes" id="UP001385951">
    <property type="component" value="Unassembled WGS sequence"/>
</dbReference>
<reference evidence="7 8" key="1">
    <citation type="submission" date="2022-09" db="EMBL/GenBank/DDBJ databases">
        <authorList>
            <person name="Palmer J.M."/>
        </authorList>
    </citation>
    <scope>NUCLEOTIDE SEQUENCE [LARGE SCALE GENOMIC DNA]</scope>
    <source>
        <strain evidence="7 8">DSM 7382</strain>
    </source>
</reference>
<gene>
    <name evidence="7" type="ORF">QCA50_000663</name>
</gene>
<dbReference type="PANTHER" id="PTHR47174">
    <property type="entry name" value="BRIDGING INTEGRATOR 3"/>
    <property type="match status" value="1"/>
</dbReference>
<comment type="subcellular location">
    <subcellularLocation>
        <location evidence="1">Cytoplasm</location>
    </subcellularLocation>
</comment>
<dbReference type="PANTHER" id="PTHR47174:SF3">
    <property type="entry name" value="BRIDGING INTEGRATOR 3"/>
    <property type="match status" value="1"/>
</dbReference>
<proteinExistence type="predicted"/>
<dbReference type="SUPFAM" id="SSF50044">
    <property type="entry name" value="SH3-domain"/>
    <property type="match status" value="1"/>
</dbReference>
<dbReference type="PRINTS" id="PR00452">
    <property type="entry name" value="SH3DOMAIN"/>
</dbReference>
<dbReference type="Pfam" id="PF00018">
    <property type="entry name" value="SH3_1"/>
    <property type="match status" value="1"/>
</dbReference>
<dbReference type="InterPro" id="IPR036028">
    <property type="entry name" value="SH3-like_dom_sf"/>
</dbReference>
<feature type="compositionally biased region" description="Pro residues" evidence="5">
    <location>
        <begin position="109"/>
        <end position="120"/>
    </location>
</feature>
<accession>A0AAW0GRL1</accession>
<dbReference type="GO" id="GO:0005737">
    <property type="term" value="C:cytoplasm"/>
    <property type="evidence" value="ECO:0007669"/>
    <property type="project" value="UniProtKB-SubCell"/>
</dbReference>
<dbReference type="InterPro" id="IPR046982">
    <property type="entry name" value="BIN3/RVS161-like"/>
</dbReference>